<gene>
    <name evidence="2" type="ORF">EXN75_02880</name>
</gene>
<evidence type="ECO:0000256" key="1">
    <source>
        <dbReference type="SAM" id="Phobius"/>
    </source>
</evidence>
<name>A0A4Y8VUV7_9BACT</name>
<evidence type="ECO:0000313" key="2">
    <source>
        <dbReference type="EMBL" id="TFH84051.1"/>
    </source>
</evidence>
<keyword evidence="1" id="KW-0812">Transmembrane</keyword>
<proteinExistence type="predicted"/>
<feature type="transmembrane region" description="Helical" evidence="1">
    <location>
        <begin position="34"/>
        <end position="51"/>
    </location>
</feature>
<feature type="transmembrane region" description="Helical" evidence="1">
    <location>
        <begin position="201"/>
        <end position="231"/>
    </location>
</feature>
<feature type="transmembrane region" description="Helical" evidence="1">
    <location>
        <begin position="251"/>
        <end position="283"/>
    </location>
</feature>
<dbReference type="AlphaFoldDB" id="A0A4Y8VUV7"/>
<feature type="transmembrane region" description="Helical" evidence="1">
    <location>
        <begin position="71"/>
        <end position="95"/>
    </location>
</feature>
<organism evidence="2 3">
    <name type="scientific">Segatella hominis</name>
    <dbReference type="NCBI Taxonomy" id="2518605"/>
    <lineage>
        <taxon>Bacteria</taxon>
        <taxon>Pseudomonadati</taxon>
        <taxon>Bacteroidota</taxon>
        <taxon>Bacteroidia</taxon>
        <taxon>Bacteroidales</taxon>
        <taxon>Prevotellaceae</taxon>
        <taxon>Segatella</taxon>
    </lineage>
</organism>
<reference evidence="2 3" key="1">
    <citation type="submission" date="2019-02" db="EMBL/GenBank/DDBJ databases">
        <title>Draft Genome Sequence of the Prevotella sp. BCRC 81118, Isolated from Human Feces.</title>
        <authorList>
            <person name="Huang C.-H."/>
        </authorList>
    </citation>
    <scope>NUCLEOTIDE SEQUENCE [LARGE SCALE GENOMIC DNA]</scope>
    <source>
        <strain evidence="2 3">BCRC 81118</strain>
    </source>
</reference>
<feature type="transmembrane region" description="Helical" evidence="1">
    <location>
        <begin position="151"/>
        <end position="180"/>
    </location>
</feature>
<evidence type="ECO:0000313" key="3">
    <source>
        <dbReference type="Proteomes" id="UP000297872"/>
    </source>
</evidence>
<keyword evidence="1" id="KW-1133">Transmembrane helix</keyword>
<feature type="transmembrane region" description="Helical" evidence="1">
    <location>
        <begin position="107"/>
        <end position="126"/>
    </location>
</feature>
<dbReference type="GeneID" id="302994241"/>
<protein>
    <recommendedName>
        <fullName evidence="4">DUF975 family protein</fullName>
    </recommendedName>
</protein>
<dbReference type="RefSeq" id="WP_134842713.1">
    <property type="nucleotide sequence ID" value="NZ_SGVY01000005.1"/>
</dbReference>
<dbReference type="EMBL" id="SGVY01000005">
    <property type="protein sequence ID" value="TFH84051.1"/>
    <property type="molecule type" value="Genomic_DNA"/>
</dbReference>
<dbReference type="OrthoDB" id="1081968at2"/>
<keyword evidence="3" id="KW-1185">Reference proteome</keyword>
<keyword evidence="1" id="KW-0472">Membrane</keyword>
<evidence type="ECO:0008006" key="4">
    <source>
        <dbReference type="Google" id="ProtNLM"/>
    </source>
</evidence>
<comment type="caution">
    <text evidence="2">The sequence shown here is derived from an EMBL/GenBank/DDBJ whole genome shotgun (WGS) entry which is preliminary data.</text>
</comment>
<sequence>MYTKVLFKNRSITSCMKAAYDYTGSHFTSLIKKTWWATLIYAILMAITVYFRMPNKGLHDWGVENPITSYLLQTIIYAMTWFSFCLSSAAIWTWLTKTSFWKNLLKFTIVYIIFEIIGGFAIGFGYEGTSAIYQAMATKAMAANSTLTLTYAVTGIVAIILLVIVAILALPFAHIIPHVMLKQKEEKLKPWSTYKEGVKHLGSIFLMGFLGTIIICIISCIVLIPTFIMSWAQMSSQMGALGGDPLGVPAYFTPLLLIVLSITIFVLTYVASWLGISYAYLYGSNTSLEKKKKELQNTNEGSFTNQ</sequence>
<accession>A0A4Y8VUV7</accession>
<dbReference type="Proteomes" id="UP000297872">
    <property type="component" value="Unassembled WGS sequence"/>
</dbReference>